<dbReference type="PANTHER" id="PTHR47706:SF10">
    <property type="entry name" value="NMRA-LIKE DOMAIN-CONTAINING PROTEIN"/>
    <property type="match status" value="1"/>
</dbReference>
<dbReference type="Proteomes" id="UP000800093">
    <property type="component" value="Unassembled WGS sequence"/>
</dbReference>
<dbReference type="InterPro" id="IPR036291">
    <property type="entry name" value="NAD(P)-bd_dom_sf"/>
</dbReference>
<reference evidence="5" key="1">
    <citation type="journal article" date="2020" name="Stud. Mycol.">
        <title>101 Dothideomycetes genomes: A test case for predicting lifestyles and emergence of pathogens.</title>
        <authorList>
            <person name="Haridas S."/>
            <person name="Albert R."/>
            <person name="Binder M."/>
            <person name="Bloem J."/>
            <person name="LaButti K."/>
            <person name="Salamov A."/>
            <person name="Andreopoulos B."/>
            <person name="Baker S."/>
            <person name="Barry K."/>
            <person name="Bills G."/>
            <person name="Bluhm B."/>
            <person name="Cannon C."/>
            <person name="Castanera R."/>
            <person name="Culley D."/>
            <person name="Daum C."/>
            <person name="Ezra D."/>
            <person name="Gonzalez J."/>
            <person name="Henrissat B."/>
            <person name="Kuo A."/>
            <person name="Liang C."/>
            <person name="Lipzen A."/>
            <person name="Lutzoni F."/>
            <person name="Magnuson J."/>
            <person name="Mondo S."/>
            <person name="Nolan M."/>
            <person name="Ohm R."/>
            <person name="Pangilinan J."/>
            <person name="Park H.-J."/>
            <person name="Ramirez L."/>
            <person name="Alfaro M."/>
            <person name="Sun H."/>
            <person name="Tritt A."/>
            <person name="Yoshinaga Y."/>
            <person name="Zwiers L.-H."/>
            <person name="Turgeon B."/>
            <person name="Goodwin S."/>
            <person name="Spatafora J."/>
            <person name="Crous P."/>
            <person name="Grigoriev I."/>
        </authorList>
    </citation>
    <scope>NUCLEOTIDE SEQUENCE [LARGE SCALE GENOMIC DNA]</scope>
    <source>
        <strain evidence="5">CBS 304.66</strain>
    </source>
</reference>
<sequence>MAINNILVIGNRDLSRTIVSTLIASSPETTTSSYRVSVLTYPSQTPYLPPNIPAGLVEHKVSDFSRASLESTFAGIDLVICTIAGSDFDFQVRLSEAMVAAGVRRFIPHEFGHDTFNSAVEQRVSSTFQRRSVLNYLNQSSSADPQFQWKAIAMGCILDSMLLSGDLGFDLQWQSATIHGTGAERFAVSSLQRVGAVVVSLVRRWDELSSKRYFYVAGALTTANEILACLEKCTGSVWSVGYSAVKECVREGNLRIERGYPDAGMFLLERSVFYDEDLDAVHAFKYLSSNDLLNLNPEAVDEIVHKAYHDFEQRGKPTCGCA</sequence>
<dbReference type="AlphaFoldDB" id="A0A9P4N1N0"/>
<feature type="domain" description="NmrA-like" evidence="3">
    <location>
        <begin position="56"/>
        <end position="245"/>
    </location>
</feature>
<dbReference type="Gene3D" id="3.90.25.10">
    <property type="entry name" value="UDP-galactose 4-epimerase, domain 1"/>
    <property type="match status" value="1"/>
</dbReference>
<keyword evidence="2" id="KW-0560">Oxidoreductase</keyword>
<evidence type="ECO:0000256" key="1">
    <source>
        <dbReference type="ARBA" id="ARBA00022857"/>
    </source>
</evidence>
<dbReference type="EMBL" id="ML986651">
    <property type="protein sequence ID" value="KAF2261733.1"/>
    <property type="molecule type" value="Genomic_DNA"/>
</dbReference>
<comment type="caution">
    <text evidence="4">The sequence shown here is derived from an EMBL/GenBank/DDBJ whole genome shotgun (WGS) entry which is preliminary data.</text>
</comment>
<dbReference type="InterPro" id="IPR008030">
    <property type="entry name" value="NmrA-like"/>
</dbReference>
<organism evidence="4 5">
    <name type="scientific">Lojkania enalia</name>
    <dbReference type="NCBI Taxonomy" id="147567"/>
    <lineage>
        <taxon>Eukaryota</taxon>
        <taxon>Fungi</taxon>
        <taxon>Dikarya</taxon>
        <taxon>Ascomycota</taxon>
        <taxon>Pezizomycotina</taxon>
        <taxon>Dothideomycetes</taxon>
        <taxon>Pleosporomycetidae</taxon>
        <taxon>Pleosporales</taxon>
        <taxon>Pleosporales incertae sedis</taxon>
        <taxon>Lojkania</taxon>
    </lineage>
</organism>
<dbReference type="SUPFAM" id="SSF51735">
    <property type="entry name" value="NAD(P)-binding Rossmann-fold domains"/>
    <property type="match status" value="1"/>
</dbReference>
<evidence type="ECO:0000313" key="5">
    <source>
        <dbReference type="Proteomes" id="UP000800093"/>
    </source>
</evidence>
<dbReference type="OrthoDB" id="9984533at2759"/>
<evidence type="ECO:0000313" key="4">
    <source>
        <dbReference type="EMBL" id="KAF2261733.1"/>
    </source>
</evidence>
<evidence type="ECO:0000259" key="3">
    <source>
        <dbReference type="Pfam" id="PF05368"/>
    </source>
</evidence>
<protein>
    <submittedName>
        <fullName evidence="4">Isoflavone reductase family protein</fullName>
    </submittedName>
</protein>
<name>A0A9P4N1N0_9PLEO</name>
<keyword evidence="5" id="KW-1185">Reference proteome</keyword>
<gene>
    <name evidence="4" type="ORF">CC78DRAFT_583386</name>
</gene>
<dbReference type="Gene3D" id="3.40.50.720">
    <property type="entry name" value="NAD(P)-binding Rossmann-like Domain"/>
    <property type="match status" value="1"/>
</dbReference>
<dbReference type="Pfam" id="PF05368">
    <property type="entry name" value="NmrA"/>
    <property type="match status" value="1"/>
</dbReference>
<proteinExistence type="predicted"/>
<dbReference type="PANTHER" id="PTHR47706">
    <property type="entry name" value="NMRA-LIKE FAMILY PROTEIN"/>
    <property type="match status" value="1"/>
</dbReference>
<evidence type="ECO:0000256" key="2">
    <source>
        <dbReference type="ARBA" id="ARBA00023002"/>
    </source>
</evidence>
<dbReference type="GO" id="GO:0016491">
    <property type="term" value="F:oxidoreductase activity"/>
    <property type="evidence" value="ECO:0007669"/>
    <property type="project" value="UniProtKB-KW"/>
</dbReference>
<accession>A0A9P4N1N0</accession>
<dbReference type="InterPro" id="IPR051609">
    <property type="entry name" value="NmrA/Isoflavone_reductase-like"/>
</dbReference>
<keyword evidence="1" id="KW-0521">NADP</keyword>